<feature type="transmembrane region" description="Helical" evidence="1">
    <location>
        <begin position="12"/>
        <end position="33"/>
    </location>
</feature>
<keyword evidence="1" id="KW-1133">Transmembrane helix</keyword>
<accession>A0A1Y1V6U6</accession>
<sequence>MDSKWGFAKDKFLFFIPQKIGMYIISALTLLTIKIPSSFNLTGAVLTLFDICILSVSCLGIYATYKNHTTFIRYFDVARWVIVAVLTSYYCYLVLFYFFFLDDLVERCEEIYVTIIERKAFCSKGNIKHSIILEIIGMIFELLVQSYLSYQAHRYSVEMQTYDIEYENLESQRYKNKHRILPVETNDVY</sequence>
<feature type="transmembrane region" description="Helical" evidence="1">
    <location>
        <begin position="131"/>
        <end position="150"/>
    </location>
</feature>
<gene>
    <name evidence="2" type="ORF">BCR36DRAFT_413086</name>
</gene>
<reference evidence="2 3" key="2">
    <citation type="submission" date="2016-08" db="EMBL/GenBank/DDBJ databases">
        <title>Pervasive Adenine N6-methylation of Active Genes in Fungi.</title>
        <authorList>
            <consortium name="DOE Joint Genome Institute"/>
            <person name="Mondo S.J."/>
            <person name="Dannebaum R.O."/>
            <person name="Kuo R.C."/>
            <person name="Labutti K."/>
            <person name="Haridas S."/>
            <person name="Kuo A."/>
            <person name="Salamov A."/>
            <person name="Ahrendt S.R."/>
            <person name="Lipzen A."/>
            <person name="Sullivan W."/>
            <person name="Andreopoulos W.B."/>
            <person name="Clum A."/>
            <person name="Lindquist E."/>
            <person name="Daum C."/>
            <person name="Ramamoorthy G.K."/>
            <person name="Gryganskyi A."/>
            <person name="Culley D."/>
            <person name="Magnuson J.K."/>
            <person name="James T.Y."/>
            <person name="O'Malley M.A."/>
            <person name="Stajich J.E."/>
            <person name="Spatafora J.W."/>
            <person name="Visel A."/>
            <person name="Grigoriev I.V."/>
        </authorList>
    </citation>
    <scope>NUCLEOTIDE SEQUENCE [LARGE SCALE GENOMIC DNA]</scope>
    <source>
        <strain evidence="3">finn</strain>
    </source>
</reference>
<comment type="caution">
    <text evidence="2">The sequence shown here is derived from an EMBL/GenBank/DDBJ whole genome shotgun (WGS) entry which is preliminary data.</text>
</comment>
<dbReference type="EMBL" id="MCFH01000026">
    <property type="protein sequence ID" value="ORX48664.1"/>
    <property type="molecule type" value="Genomic_DNA"/>
</dbReference>
<name>A0A1Y1V6U6_9FUNG</name>
<keyword evidence="3" id="KW-1185">Reference proteome</keyword>
<feature type="transmembrane region" description="Helical" evidence="1">
    <location>
        <begin position="45"/>
        <end position="65"/>
    </location>
</feature>
<organism evidence="2 3">
    <name type="scientific">Piromyces finnis</name>
    <dbReference type="NCBI Taxonomy" id="1754191"/>
    <lineage>
        <taxon>Eukaryota</taxon>
        <taxon>Fungi</taxon>
        <taxon>Fungi incertae sedis</taxon>
        <taxon>Chytridiomycota</taxon>
        <taxon>Chytridiomycota incertae sedis</taxon>
        <taxon>Neocallimastigomycetes</taxon>
        <taxon>Neocallimastigales</taxon>
        <taxon>Neocallimastigaceae</taxon>
        <taxon>Piromyces</taxon>
    </lineage>
</organism>
<keyword evidence="1" id="KW-0472">Membrane</keyword>
<keyword evidence="1" id="KW-0812">Transmembrane</keyword>
<dbReference type="OrthoDB" id="2135204at2759"/>
<proteinExistence type="predicted"/>
<dbReference type="Proteomes" id="UP000193719">
    <property type="component" value="Unassembled WGS sequence"/>
</dbReference>
<feature type="transmembrane region" description="Helical" evidence="1">
    <location>
        <begin position="77"/>
        <end position="100"/>
    </location>
</feature>
<dbReference type="AlphaFoldDB" id="A0A1Y1V6U6"/>
<reference evidence="2 3" key="1">
    <citation type="submission" date="2016-08" db="EMBL/GenBank/DDBJ databases">
        <title>Genomes of anaerobic fungi encode conserved fungal cellulosomes for biomass hydrolysis.</title>
        <authorList>
            <consortium name="DOE Joint Genome Institute"/>
            <person name="Haitjema C.H."/>
            <person name="Gilmore S.P."/>
            <person name="Henske J.K."/>
            <person name="Solomon K.V."/>
            <person name="De Groot R."/>
            <person name="Kuo A."/>
            <person name="Mondo S.J."/>
            <person name="Salamov A.A."/>
            <person name="Labutti K."/>
            <person name="Zhao Z."/>
            <person name="Chiniquy J."/>
            <person name="Barry K."/>
            <person name="Brewer H.M."/>
            <person name="Purvine S.O."/>
            <person name="Wright A.T."/>
            <person name="Boxma B."/>
            <person name="Van Alen T."/>
            <person name="Hackstein J.H."/>
            <person name="Baker S.E."/>
            <person name="Grigoriev I.V."/>
            <person name="O'Malley M.A."/>
        </authorList>
    </citation>
    <scope>NUCLEOTIDE SEQUENCE [LARGE SCALE GENOMIC DNA]</scope>
    <source>
        <strain evidence="3">finn</strain>
    </source>
</reference>
<evidence type="ECO:0000256" key="1">
    <source>
        <dbReference type="SAM" id="Phobius"/>
    </source>
</evidence>
<evidence type="ECO:0000313" key="3">
    <source>
        <dbReference type="Proteomes" id="UP000193719"/>
    </source>
</evidence>
<protein>
    <submittedName>
        <fullName evidence="2">Uncharacterized protein</fullName>
    </submittedName>
</protein>
<evidence type="ECO:0000313" key="2">
    <source>
        <dbReference type="EMBL" id="ORX48664.1"/>
    </source>
</evidence>